<accession>R4Z5X8</accession>
<name>R4Z5X8_9ACTN</name>
<evidence type="ECO:0000313" key="1">
    <source>
        <dbReference type="EMBL" id="CCM64806.1"/>
    </source>
</evidence>
<dbReference type="SUPFAM" id="SSF52540">
    <property type="entry name" value="P-loop containing nucleoside triphosphate hydrolases"/>
    <property type="match status" value="1"/>
</dbReference>
<sequence length="173" mass="19698">MKSRVVVTGMAGAGKSTFSRQLAAKTGLPLIHLDLHRWGPGWVRVPDDELIETQRNLLAGQRWIIDSNDVDDDLLVAHADTLVVITTPWWVCSWRAFRRGLRRPAGSQLPEGCEESFSQRIGDEWGIAWGNWRNRKTVSEHDRRLAQRCAGLMDVHLLSNKQELADCVRRFSE</sequence>
<dbReference type="STRING" id="1229780.BN381_470011"/>
<reference evidence="1 2" key="1">
    <citation type="journal article" date="2013" name="ISME J.">
        <title>Metabolic model for the filamentous 'Candidatus Microthrix parvicella' based on genomic and metagenomic analyses.</title>
        <authorList>
            <person name="Jon McIlroy S."/>
            <person name="Kristiansen R."/>
            <person name="Albertsen M."/>
            <person name="Michael Karst S."/>
            <person name="Rossetti S."/>
            <person name="Lund Nielsen J."/>
            <person name="Tandoi V."/>
            <person name="James Seviour R."/>
            <person name="Nielsen P.H."/>
        </authorList>
    </citation>
    <scope>NUCLEOTIDE SEQUENCE [LARGE SCALE GENOMIC DNA]</scope>
    <source>
        <strain evidence="1 2">RN1</strain>
    </source>
</reference>
<dbReference type="EMBL" id="CANL01000042">
    <property type="protein sequence ID" value="CCM64806.1"/>
    <property type="molecule type" value="Genomic_DNA"/>
</dbReference>
<dbReference type="InterPro" id="IPR052922">
    <property type="entry name" value="Cytidylate_Kinase-2"/>
</dbReference>
<dbReference type="eggNOG" id="COG0563">
    <property type="taxonomic scope" value="Bacteria"/>
</dbReference>
<dbReference type="PANTHER" id="PTHR37816:SF1">
    <property type="entry name" value="TOXIN"/>
    <property type="match status" value="1"/>
</dbReference>
<dbReference type="Gene3D" id="3.40.50.300">
    <property type="entry name" value="P-loop containing nucleotide triphosphate hydrolases"/>
    <property type="match status" value="1"/>
</dbReference>
<dbReference type="PANTHER" id="PTHR37816">
    <property type="entry name" value="YALI0E33011P"/>
    <property type="match status" value="1"/>
</dbReference>
<evidence type="ECO:0008006" key="3">
    <source>
        <dbReference type="Google" id="ProtNLM"/>
    </source>
</evidence>
<comment type="caution">
    <text evidence="1">The sequence shown here is derived from an EMBL/GenBank/DDBJ whole genome shotgun (WGS) entry which is preliminary data.</text>
</comment>
<dbReference type="HOGENOM" id="CLU_092618_1_1_11"/>
<gene>
    <name evidence="1" type="ORF">BN381_470011</name>
</gene>
<organism evidence="1 2">
    <name type="scientific">Candidatus Neomicrothrix parvicella RN1</name>
    <dbReference type="NCBI Taxonomy" id="1229780"/>
    <lineage>
        <taxon>Bacteria</taxon>
        <taxon>Bacillati</taxon>
        <taxon>Actinomycetota</taxon>
        <taxon>Acidimicrobiia</taxon>
        <taxon>Acidimicrobiales</taxon>
        <taxon>Microthrixaceae</taxon>
        <taxon>Candidatus Neomicrothrix</taxon>
    </lineage>
</organism>
<protein>
    <recommendedName>
        <fullName evidence="3">Topology modulation protein</fullName>
    </recommendedName>
</protein>
<evidence type="ECO:0000313" key="2">
    <source>
        <dbReference type="Proteomes" id="UP000018291"/>
    </source>
</evidence>
<dbReference type="AlphaFoldDB" id="R4Z5X8"/>
<dbReference type="InterPro" id="IPR027417">
    <property type="entry name" value="P-loop_NTPase"/>
</dbReference>
<proteinExistence type="predicted"/>
<keyword evidence="2" id="KW-1185">Reference proteome</keyword>
<dbReference type="Proteomes" id="UP000018291">
    <property type="component" value="Unassembled WGS sequence"/>
</dbReference>